<reference evidence="1 2" key="1">
    <citation type="submission" date="2007-03" db="EMBL/GenBank/DDBJ databases">
        <title>Complete sequence of Shewanella loihica PV-4.</title>
        <authorList>
            <consortium name="US DOE Joint Genome Institute"/>
            <person name="Copeland A."/>
            <person name="Lucas S."/>
            <person name="Lapidus A."/>
            <person name="Barry K."/>
            <person name="Detter J.C."/>
            <person name="Glavina del Rio T."/>
            <person name="Hammon N."/>
            <person name="Israni S."/>
            <person name="Dalin E."/>
            <person name="Tice H."/>
            <person name="Pitluck S."/>
            <person name="Chain P."/>
            <person name="Malfatti S."/>
            <person name="Shin M."/>
            <person name="Vergez L."/>
            <person name="Schmutz J."/>
            <person name="Larimer F."/>
            <person name="Land M."/>
            <person name="Hauser L."/>
            <person name="Kyrpides N."/>
            <person name="Mikhailova N."/>
            <person name="Romine M.F."/>
            <person name="Serres G."/>
            <person name="Fredrickson J."/>
            <person name="Tiedje J."/>
            <person name="Richardson P."/>
        </authorList>
    </citation>
    <scope>NUCLEOTIDE SEQUENCE [LARGE SCALE GENOMIC DNA]</scope>
    <source>
        <strain evidence="2">ATCC BAA-1088 / PV-4</strain>
    </source>
</reference>
<gene>
    <name evidence="1" type="ordered locus">Shew_0943</name>
</gene>
<dbReference type="InterPro" id="IPR021343">
    <property type="entry name" value="DUF2960"/>
</dbReference>
<dbReference type="Pfam" id="PF11173">
    <property type="entry name" value="DUF2960"/>
    <property type="match status" value="1"/>
</dbReference>
<dbReference type="Proteomes" id="UP000001558">
    <property type="component" value="Chromosome"/>
</dbReference>
<dbReference type="AlphaFoldDB" id="A3QBG6"/>
<evidence type="ECO:0008006" key="3">
    <source>
        <dbReference type="Google" id="ProtNLM"/>
    </source>
</evidence>
<proteinExistence type="predicted"/>
<name>A3QBG6_SHELP</name>
<accession>A3QBG6</accession>
<dbReference type="STRING" id="323850.Shew_0943"/>
<sequence>MARRVGYTFKNQYKEINFVYDKFHDIYEAVAAAEGIDLTRYLAMEAQVAMTSKGSQAVKDYRQKEFARFGFSDIHFIRDESAQDES</sequence>
<protein>
    <recommendedName>
        <fullName evidence="3">DUF2960 domain-containing protein</fullName>
    </recommendedName>
</protein>
<dbReference type="KEGG" id="slo:Shew_0943"/>
<dbReference type="EMBL" id="CP000606">
    <property type="protein sequence ID" value="ABO22814.1"/>
    <property type="molecule type" value="Genomic_DNA"/>
</dbReference>
<dbReference type="RefSeq" id="WP_011864748.1">
    <property type="nucleotide sequence ID" value="NC_009092.1"/>
</dbReference>
<evidence type="ECO:0000313" key="2">
    <source>
        <dbReference type="Proteomes" id="UP000001558"/>
    </source>
</evidence>
<evidence type="ECO:0000313" key="1">
    <source>
        <dbReference type="EMBL" id="ABO22814.1"/>
    </source>
</evidence>
<keyword evidence="2" id="KW-1185">Reference proteome</keyword>
<dbReference type="eggNOG" id="ENOG5032ZCT">
    <property type="taxonomic scope" value="Bacteria"/>
</dbReference>
<organism evidence="1 2">
    <name type="scientific">Shewanella loihica (strain ATCC BAA-1088 / PV-4)</name>
    <dbReference type="NCBI Taxonomy" id="323850"/>
    <lineage>
        <taxon>Bacteria</taxon>
        <taxon>Pseudomonadati</taxon>
        <taxon>Pseudomonadota</taxon>
        <taxon>Gammaproteobacteria</taxon>
        <taxon>Alteromonadales</taxon>
        <taxon>Shewanellaceae</taxon>
        <taxon>Shewanella</taxon>
    </lineage>
</organism>
<dbReference type="OrthoDB" id="5820465at2"/>
<dbReference type="HOGENOM" id="CLU_190700_0_0_6"/>